<evidence type="ECO:0000256" key="2">
    <source>
        <dbReference type="ARBA" id="ARBA00022801"/>
    </source>
</evidence>
<feature type="domain" description="SF3 helicase" evidence="5">
    <location>
        <begin position="229"/>
        <end position="388"/>
    </location>
</feature>
<dbReference type="InterPro" id="IPR014818">
    <property type="entry name" value="Phage/plasmid_primase_P4_C"/>
</dbReference>
<organism evidence="6 7">
    <name type="scientific">Limobrevibacterium gyesilva</name>
    <dbReference type="NCBI Taxonomy" id="2991712"/>
    <lineage>
        <taxon>Bacteria</taxon>
        <taxon>Pseudomonadati</taxon>
        <taxon>Pseudomonadota</taxon>
        <taxon>Alphaproteobacteria</taxon>
        <taxon>Acetobacterales</taxon>
        <taxon>Acetobacteraceae</taxon>
        <taxon>Limobrevibacterium</taxon>
    </lineage>
</organism>
<dbReference type="InterPro" id="IPR006500">
    <property type="entry name" value="Helicase_put_C_phage/plasmid"/>
</dbReference>
<dbReference type="SUPFAM" id="SSF52540">
    <property type="entry name" value="P-loop containing nucleoside triphosphate hydrolases"/>
    <property type="match status" value="1"/>
</dbReference>
<dbReference type="GO" id="GO:0005524">
    <property type="term" value="F:ATP binding"/>
    <property type="evidence" value="ECO:0007669"/>
    <property type="project" value="UniProtKB-KW"/>
</dbReference>
<evidence type="ECO:0000256" key="4">
    <source>
        <dbReference type="SAM" id="MobiDB-lite"/>
    </source>
</evidence>
<keyword evidence="2" id="KW-0378">Hydrolase</keyword>
<evidence type="ECO:0000256" key="3">
    <source>
        <dbReference type="ARBA" id="ARBA00022840"/>
    </source>
</evidence>
<accession>A0AA41YPT1</accession>
<dbReference type="GO" id="GO:0016787">
    <property type="term" value="F:hydrolase activity"/>
    <property type="evidence" value="ECO:0007669"/>
    <property type="project" value="UniProtKB-KW"/>
</dbReference>
<dbReference type="PANTHER" id="PTHR35372:SF2">
    <property type="entry name" value="SF3 HELICASE DOMAIN-CONTAINING PROTEIN"/>
    <property type="match status" value="1"/>
</dbReference>
<reference evidence="6" key="1">
    <citation type="submission" date="2022-09" db="EMBL/GenBank/DDBJ databases">
        <title>Rhodovastum sp. nov. RN2-1 isolated from soil in Seongnam, South Korea.</title>
        <authorList>
            <person name="Le N.T."/>
        </authorList>
    </citation>
    <scope>NUCLEOTIDE SEQUENCE</scope>
    <source>
        <strain evidence="6">RN2-1</strain>
    </source>
</reference>
<proteinExistence type="predicted"/>
<reference evidence="6" key="2">
    <citation type="submission" date="2022-10" db="EMBL/GenBank/DDBJ databases">
        <authorList>
            <person name="Trinh H.N."/>
        </authorList>
    </citation>
    <scope>NUCLEOTIDE SEQUENCE</scope>
    <source>
        <strain evidence="6">RN2-1</strain>
    </source>
</reference>
<gene>
    <name evidence="6" type="ORF">OL599_17315</name>
</gene>
<dbReference type="InterPro" id="IPR014015">
    <property type="entry name" value="Helicase_SF3_DNA-vir"/>
</dbReference>
<name>A0AA41YPT1_9PROT</name>
<dbReference type="AlphaFoldDB" id="A0AA41YPT1"/>
<dbReference type="NCBIfam" id="TIGR01613">
    <property type="entry name" value="primase_Cterm"/>
    <property type="match status" value="1"/>
</dbReference>
<dbReference type="RefSeq" id="WP_264715111.1">
    <property type="nucleotide sequence ID" value="NZ_JAPDNT010000018.1"/>
</dbReference>
<dbReference type="Pfam" id="PF08706">
    <property type="entry name" value="D5_N"/>
    <property type="match status" value="1"/>
</dbReference>
<sequence>MDAFNDLAHAATPASTRAADALELARLAALSPLDYDRERNAEAERLGVRVSVLDEEVRKARGYPENVTPDDAEARPPEFTDEALALRFATTHENRLRYVAAWGRWFIWDGTTWRADETMQAFDFARAICRQASAECNDPDDAANIAAARTVAAVERLAKADRRLAATVDQWDADPWLLNTPDGVLDLRTGQQRPHRPDDYLTKITAVPASGDCPLWRAFLARVTNGNVELQLFLQRMAGYALTGSTKAHALFFVYGLGGNGKGVALNTITRILNSYAAVASMETFTSSPSDRHPTDLAMLRGARLVTAQETEEGRRWAESRIKAMTGGDPITARFMRQDFFTFTPQFKLIIAGNHRPGLRNVDEAIRRRFHLIPFDVKISAAERDPDLPDKLEKEWPGILQWAVDGCMLWQERGLAAPETVINATEEYLEAEDATGQWLDECCIQARHLYATSGALFASWKAWAERTGEFVGSQKRFVQSLQSRGLLAKREGGTGRSGFEGIGLKPDREPPEWA</sequence>
<dbReference type="InterPro" id="IPR051620">
    <property type="entry name" value="ORF904-like_C"/>
</dbReference>
<dbReference type="PROSITE" id="PS51206">
    <property type="entry name" value="SF3_HELICASE_1"/>
    <property type="match status" value="1"/>
</dbReference>
<feature type="compositionally biased region" description="Basic and acidic residues" evidence="4">
    <location>
        <begin position="505"/>
        <end position="514"/>
    </location>
</feature>
<dbReference type="PANTHER" id="PTHR35372">
    <property type="entry name" value="ATP BINDING PROTEIN-RELATED"/>
    <property type="match status" value="1"/>
</dbReference>
<dbReference type="InterPro" id="IPR045455">
    <property type="entry name" value="NrS-1_pol-like_helicase"/>
</dbReference>
<dbReference type="SMART" id="SM00885">
    <property type="entry name" value="D5_N"/>
    <property type="match status" value="1"/>
</dbReference>
<dbReference type="Proteomes" id="UP001165679">
    <property type="component" value="Unassembled WGS sequence"/>
</dbReference>
<keyword evidence="1" id="KW-0547">Nucleotide-binding</keyword>
<dbReference type="Gene3D" id="3.40.50.300">
    <property type="entry name" value="P-loop containing nucleotide triphosphate hydrolases"/>
    <property type="match status" value="1"/>
</dbReference>
<evidence type="ECO:0000313" key="7">
    <source>
        <dbReference type="Proteomes" id="UP001165679"/>
    </source>
</evidence>
<dbReference type="InterPro" id="IPR027417">
    <property type="entry name" value="P-loop_NTPase"/>
</dbReference>
<evidence type="ECO:0000259" key="5">
    <source>
        <dbReference type="PROSITE" id="PS51206"/>
    </source>
</evidence>
<keyword evidence="3" id="KW-0067">ATP-binding</keyword>
<keyword evidence="7" id="KW-1185">Reference proteome</keyword>
<dbReference type="EMBL" id="JAPDNT010000018">
    <property type="protein sequence ID" value="MCW3476332.1"/>
    <property type="molecule type" value="Genomic_DNA"/>
</dbReference>
<dbReference type="Pfam" id="PF19263">
    <property type="entry name" value="DUF5906"/>
    <property type="match status" value="1"/>
</dbReference>
<evidence type="ECO:0000313" key="6">
    <source>
        <dbReference type="EMBL" id="MCW3476332.1"/>
    </source>
</evidence>
<feature type="region of interest" description="Disordered" evidence="4">
    <location>
        <begin position="491"/>
        <end position="514"/>
    </location>
</feature>
<evidence type="ECO:0000256" key="1">
    <source>
        <dbReference type="ARBA" id="ARBA00022741"/>
    </source>
</evidence>
<protein>
    <submittedName>
        <fullName evidence="6">Phage/plasmid primase, P4 family</fullName>
    </submittedName>
</protein>
<comment type="caution">
    <text evidence="6">The sequence shown here is derived from an EMBL/GenBank/DDBJ whole genome shotgun (WGS) entry which is preliminary data.</text>
</comment>